<dbReference type="Pfam" id="PF13511">
    <property type="entry name" value="DUF4124"/>
    <property type="match status" value="1"/>
</dbReference>
<feature type="signal peptide" evidence="3">
    <location>
        <begin position="1"/>
        <end position="20"/>
    </location>
</feature>
<dbReference type="EMBL" id="MEIQ01000028">
    <property type="protein sequence ID" value="PIT51487.1"/>
    <property type="molecule type" value="Genomic_DNA"/>
</dbReference>
<comment type="caution">
    <text evidence="6">The sequence shown here is derived from an EMBL/GenBank/DDBJ whole genome shotgun (WGS) entry which is preliminary data.</text>
</comment>
<dbReference type="Proteomes" id="UP000229970">
    <property type="component" value="Unassembled WGS sequence"/>
</dbReference>
<keyword evidence="3" id="KW-0732">Signal</keyword>
<evidence type="ECO:0000256" key="2">
    <source>
        <dbReference type="SAM" id="MobiDB-lite"/>
    </source>
</evidence>
<evidence type="ECO:0000313" key="6">
    <source>
        <dbReference type="EMBL" id="PIT51487.1"/>
    </source>
</evidence>
<dbReference type="AlphaFoldDB" id="A0A2N9XS81"/>
<evidence type="ECO:0000256" key="1">
    <source>
        <dbReference type="SAM" id="Coils"/>
    </source>
</evidence>
<reference evidence="7 8" key="1">
    <citation type="journal article" date="2017" name="MBio">
        <title>Type VI secretion-mediated competition in the bee gut microbiome.</title>
        <authorList>
            <person name="Steele M.I."/>
            <person name="Kwong W.K."/>
            <person name="Powell J.E."/>
            <person name="Whiteley M."/>
            <person name="Moran N.A."/>
        </authorList>
    </citation>
    <scope>NUCLEOTIDE SEQUENCE [LARGE SCALE GENOMIC DNA]</scope>
    <source>
        <strain evidence="6 8">Occ4-2</strain>
        <strain evidence="5 7">Ruf1-X</strain>
    </source>
</reference>
<evidence type="ECO:0000256" key="3">
    <source>
        <dbReference type="SAM" id="SignalP"/>
    </source>
</evidence>
<feature type="region of interest" description="Disordered" evidence="2">
    <location>
        <begin position="59"/>
        <end position="83"/>
    </location>
</feature>
<evidence type="ECO:0000313" key="8">
    <source>
        <dbReference type="Proteomes" id="UP000231484"/>
    </source>
</evidence>
<evidence type="ECO:0000313" key="7">
    <source>
        <dbReference type="Proteomes" id="UP000229970"/>
    </source>
</evidence>
<accession>A0A2N9XS81</accession>
<sequence length="142" mass="15441">MKKRLIFTVLSTLISASALAQVYECTDSRGNHSYAEIPTGKNCHPASNLGVNFSTTSAYKPTPSNSTIEAKETASTAGNNHSNPAAIATARKNLADAQKALEEGKKIRLGNERNYVRYQERIKGLEDTVKTRQQELDSALGK</sequence>
<organism evidence="6 8">
    <name type="scientific">Snodgrassella alvi</name>
    <dbReference type="NCBI Taxonomy" id="1196083"/>
    <lineage>
        <taxon>Bacteria</taxon>
        <taxon>Pseudomonadati</taxon>
        <taxon>Pseudomonadota</taxon>
        <taxon>Betaproteobacteria</taxon>
        <taxon>Neisseriales</taxon>
        <taxon>Neisseriaceae</taxon>
        <taxon>Snodgrassella</taxon>
    </lineage>
</organism>
<keyword evidence="1" id="KW-0175">Coiled coil</keyword>
<name>A0A2N9XS81_9NEIS</name>
<gene>
    <name evidence="5" type="ORF">BHC46_00780</name>
    <name evidence="6" type="ORF">BHC48_04155</name>
</gene>
<feature type="domain" description="DUF4124" evidence="4">
    <location>
        <begin position="10"/>
        <end position="43"/>
    </location>
</feature>
<dbReference type="GeneID" id="75157548"/>
<feature type="coiled-coil region" evidence="1">
    <location>
        <begin position="87"/>
        <end position="135"/>
    </location>
</feature>
<evidence type="ECO:0000313" key="5">
    <source>
        <dbReference type="EMBL" id="PIT50225.1"/>
    </source>
</evidence>
<dbReference type="Proteomes" id="UP000231484">
    <property type="component" value="Unassembled WGS sequence"/>
</dbReference>
<dbReference type="RefSeq" id="WP_093092763.1">
    <property type="nucleotide sequence ID" value="NZ_MEIP01000002.1"/>
</dbReference>
<feature type="chain" id="PRO_5014564920" description="DUF4124 domain-containing protein" evidence="3">
    <location>
        <begin position="21"/>
        <end position="142"/>
    </location>
</feature>
<protein>
    <recommendedName>
        <fullName evidence="4">DUF4124 domain-containing protein</fullName>
    </recommendedName>
</protein>
<evidence type="ECO:0000259" key="4">
    <source>
        <dbReference type="Pfam" id="PF13511"/>
    </source>
</evidence>
<dbReference type="InterPro" id="IPR025392">
    <property type="entry name" value="DUF4124"/>
</dbReference>
<dbReference type="EMBL" id="MEIP01000002">
    <property type="protein sequence ID" value="PIT50225.1"/>
    <property type="molecule type" value="Genomic_DNA"/>
</dbReference>
<proteinExistence type="predicted"/>